<evidence type="ECO:0000313" key="7">
    <source>
        <dbReference type="Proteomes" id="UP000029989"/>
    </source>
</evidence>
<dbReference type="SMART" id="SM00862">
    <property type="entry name" value="Trans_reg_C"/>
    <property type="match status" value="1"/>
</dbReference>
<dbReference type="CDD" id="cd00383">
    <property type="entry name" value="trans_reg_C"/>
    <property type="match status" value="1"/>
</dbReference>
<dbReference type="SUPFAM" id="SSF46894">
    <property type="entry name" value="C-terminal effector domain of the bipartite response regulators"/>
    <property type="match status" value="1"/>
</dbReference>
<gene>
    <name evidence="6" type="ORF">N799_07530</name>
</gene>
<organism evidence="6 7">
    <name type="scientific">Lysobacter arseniciresistens ZS79</name>
    <dbReference type="NCBI Taxonomy" id="913325"/>
    <lineage>
        <taxon>Bacteria</taxon>
        <taxon>Pseudomonadati</taxon>
        <taxon>Pseudomonadota</taxon>
        <taxon>Gammaproteobacteria</taxon>
        <taxon>Lysobacterales</taxon>
        <taxon>Lysobacteraceae</taxon>
        <taxon>Novilysobacter</taxon>
    </lineage>
</organism>
<feature type="region of interest" description="Disordered" evidence="3">
    <location>
        <begin position="145"/>
        <end position="234"/>
    </location>
</feature>
<dbReference type="Pfam" id="PF00486">
    <property type="entry name" value="Trans_reg_C"/>
    <property type="match status" value="1"/>
</dbReference>
<dbReference type="eggNOG" id="COG3710">
    <property type="taxonomic scope" value="Bacteria"/>
</dbReference>
<dbReference type="OrthoDB" id="1971692at2"/>
<feature type="domain" description="OmpR/PhoB-type" evidence="5">
    <location>
        <begin position="13"/>
        <end position="109"/>
    </location>
</feature>
<accession>A0A0A0F0S7</accession>
<sequence>MTERDGAPWPLDATRLQVGDLRIDLRYRQVEGPEQQVELPQRVFDLLLVFLARPRVLHSRASLFEQVWPGLVVEDANLSQSIWMLRKALGPARRDWVRTVAKSGYVFEPPGAVSVVAGSEPGQAADPAVAAEAVVDPTAAGLPVPPAGPLSTAGTAAAEASAPVPPADAVAAPASGIASEERPVTPATPEPVTAPPSRDAVEALDPATTPAPDPAFVPAPPVPPARHAAPGRSRTRLPRRRLLIGGAAAAVALLVVAAALLLSPWRTGTAGTGPVAIALVEVGEGTDRDRSWPTALLHAWLEFKLDSLPEAMLLTEAHLAADAGELAPRVVLLASGTAAGRPDEYFVRARLDGPDGPRNVELRGSAEEIPALVDQLSSQVLAALLPARADAAWPALAIDADTARAYAAAYDRYARRDLAGSVEALEAVVERAPGFGLAHLQLSMSLARLGQARPAVAHMGAALSRLTPLEDDARRVLDAAALTVDPQRYLEAADAYNALARDYPGKTGFRLDQAGYQYRSGNPEAALATLDTVDWQAQPANVRIRWHLTRADIAFSQGDPAAVREHAGRTEAMARAAGAGWERELAGALHLLAMVEVYQHGPKADRSGFEEAAKLYESIGADLDALYARVSADLTGPPGDYTRFDTLLARAYAGGYRSIEIQLLRRSAFQHYAAGDLAMYRTRLEQASAAAEAAGDALGLRALELDLLNEDLLTGQFDQARERVRRIRHDDLAADESVWLDQFEAFIQALHGDYAGAMAALGQTPQRLQRKGLPGLPETTLARLACARGDLLVLQGRMDQARIELDRCGSTDEPFVELRAQWLGAWLDQMAGDTPAADQRLDALAAEVTGQPPSPDRWSDGIELAYLLDRNGRHEQAATLYREAVAALQGTGYHWLQGHAELGLAENSAATGDWQGAASHLATARTMLPPELWATDLRMDVVAMLLALARGEHETATAQLLASHAEAHRVGDVAAQVALHSLVPADARLGPCDASGRGSQVASTGMRGATLDWLTAALPQGRRIAVE</sequence>
<dbReference type="GO" id="GO:0000160">
    <property type="term" value="P:phosphorelay signal transduction system"/>
    <property type="evidence" value="ECO:0007669"/>
    <property type="project" value="InterPro"/>
</dbReference>
<dbReference type="SUPFAM" id="SSF48452">
    <property type="entry name" value="TPR-like"/>
    <property type="match status" value="2"/>
</dbReference>
<reference evidence="6 7" key="1">
    <citation type="journal article" date="2015" name="Stand. Genomic Sci.">
        <title>Genomic information of the arsenic-resistant bacterium Lysobacter arseniciresistens type strain ZS79(T) and comparison of Lysobacter draft genomes.</title>
        <authorList>
            <person name="Liu L."/>
            <person name="Zhang S."/>
            <person name="Luo M."/>
            <person name="Wang G."/>
        </authorList>
    </citation>
    <scope>NUCLEOTIDE SEQUENCE [LARGE SCALE GENOMIC DNA]</scope>
    <source>
        <strain evidence="6 7">ZS79</strain>
    </source>
</reference>
<feature type="DNA-binding region" description="OmpR/PhoB-type" evidence="2">
    <location>
        <begin position="13"/>
        <end position="109"/>
    </location>
</feature>
<proteinExistence type="predicted"/>
<evidence type="ECO:0000256" key="4">
    <source>
        <dbReference type="SAM" id="Phobius"/>
    </source>
</evidence>
<dbReference type="InterPro" id="IPR016032">
    <property type="entry name" value="Sig_transdc_resp-reg_C-effctor"/>
</dbReference>
<dbReference type="AlphaFoldDB" id="A0A0A0F0S7"/>
<feature type="transmembrane region" description="Helical" evidence="4">
    <location>
        <begin position="242"/>
        <end position="262"/>
    </location>
</feature>
<dbReference type="GO" id="GO:0003677">
    <property type="term" value="F:DNA binding"/>
    <property type="evidence" value="ECO:0007669"/>
    <property type="project" value="UniProtKB-UniRule"/>
</dbReference>
<dbReference type="GO" id="GO:0006355">
    <property type="term" value="P:regulation of DNA-templated transcription"/>
    <property type="evidence" value="ECO:0007669"/>
    <property type="project" value="InterPro"/>
</dbReference>
<dbReference type="Gene3D" id="1.10.10.10">
    <property type="entry name" value="Winged helix-like DNA-binding domain superfamily/Winged helix DNA-binding domain"/>
    <property type="match status" value="1"/>
</dbReference>
<dbReference type="Proteomes" id="UP000029989">
    <property type="component" value="Unassembled WGS sequence"/>
</dbReference>
<dbReference type="InterPro" id="IPR001867">
    <property type="entry name" value="OmpR/PhoB-type_DNA-bd"/>
</dbReference>
<name>A0A0A0F0S7_9GAMM</name>
<keyword evidence="1 2" id="KW-0238">DNA-binding</keyword>
<keyword evidence="7" id="KW-1185">Reference proteome</keyword>
<dbReference type="EMBL" id="AVPT01000021">
    <property type="protein sequence ID" value="KGM55037.1"/>
    <property type="molecule type" value="Genomic_DNA"/>
</dbReference>
<evidence type="ECO:0000313" key="6">
    <source>
        <dbReference type="EMBL" id="KGM55037.1"/>
    </source>
</evidence>
<dbReference type="PROSITE" id="PS51755">
    <property type="entry name" value="OMPR_PHOB"/>
    <property type="match status" value="1"/>
</dbReference>
<evidence type="ECO:0000256" key="3">
    <source>
        <dbReference type="SAM" id="MobiDB-lite"/>
    </source>
</evidence>
<keyword evidence="4" id="KW-0472">Membrane</keyword>
<comment type="caution">
    <text evidence="6">The sequence shown here is derived from an EMBL/GenBank/DDBJ whole genome shotgun (WGS) entry which is preliminary data.</text>
</comment>
<evidence type="ECO:0000256" key="1">
    <source>
        <dbReference type="ARBA" id="ARBA00023125"/>
    </source>
</evidence>
<dbReference type="Gene3D" id="1.25.40.10">
    <property type="entry name" value="Tetratricopeptide repeat domain"/>
    <property type="match status" value="2"/>
</dbReference>
<dbReference type="InterPro" id="IPR036388">
    <property type="entry name" value="WH-like_DNA-bd_sf"/>
</dbReference>
<keyword evidence="4" id="KW-1133">Transmembrane helix</keyword>
<dbReference type="RefSeq" id="WP_036211976.1">
    <property type="nucleotide sequence ID" value="NZ_AVPT01000021.1"/>
</dbReference>
<dbReference type="STRING" id="913325.N799_07530"/>
<evidence type="ECO:0000256" key="2">
    <source>
        <dbReference type="PROSITE-ProRule" id="PRU01091"/>
    </source>
</evidence>
<feature type="compositionally biased region" description="Low complexity" evidence="3">
    <location>
        <begin position="149"/>
        <end position="185"/>
    </location>
</feature>
<protein>
    <recommendedName>
        <fullName evidence="5">OmpR/PhoB-type domain-containing protein</fullName>
    </recommendedName>
</protein>
<feature type="compositionally biased region" description="Pro residues" evidence="3">
    <location>
        <begin position="209"/>
        <end position="224"/>
    </location>
</feature>
<keyword evidence="4" id="KW-0812">Transmembrane</keyword>
<dbReference type="InterPro" id="IPR011990">
    <property type="entry name" value="TPR-like_helical_dom_sf"/>
</dbReference>
<evidence type="ECO:0000259" key="5">
    <source>
        <dbReference type="PROSITE" id="PS51755"/>
    </source>
</evidence>